<dbReference type="InterPro" id="IPR017853">
    <property type="entry name" value="GH"/>
</dbReference>
<dbReference type="SUPFAM" id="SSF51445">
    <property type="entry name" value="(Trans)glycosidases"/>
    <property type="match status" value="1"/>
</dbReference>
<dbReference type="GO" id="GO:0008061">
    <property type="term" value="F:chitin binding"/>
    <property type="evidence" value="ECO:0007669"/>
    <property type="project" value="InterPro"/>
</dbReference>
<dbReference type="InterPro" id="IPR029070">
    <property type="entry name" value="Chitinase_insertion_sf"/>
</dbReference>
<dbReference type="InterPro" id="IPR001223">
    <property type="entry name" value="Glyco_hydro18_cat"/>
</dbReference>
<dbReference type="GO" id="GO:0005975">
    <property type="term" value="P:carbohydrate metabolic process"/>
    <property type="evidence" value="ECO:0007669"/>
    <property type="project" value="InterPro"/>
</dbReference>
<dbReference type="Gene3D" id="3.10.50.10">
    <property type="match status" value="1"/>
</dbReference>
<dbReference type="InterPro" id="IPR001579">
    <property type="entry name" value="Glyco_hydro_18_chit_AS"/>
</dbReference>
<keyword evidence="1" id="KW-0378">Hydrolase</keyword>
<keyword evidence="3" id="KW-1133">Transmembrane helix</keyword>
<dbReference type="GO" id="GO:0004553">
    <property type="term" value="F:hydrolase activity, hydrolyzing O-glycosyl compounds"/>
    <property type="evidence" value="ECO:0007669"/>
    <property type="project" value="InterPro"/>
</dbReference>
<accession>A0A6J6PH83</accession>
<name>A0A6J6PH83_9ZZZZ</name>
<dbReference type="InterPro" id="IPR011583">
    <property type="entry name" value="Chitinase_II/V-like_cat"/>
</dbReference>
<keyword evidence="2" id="KW-0326">Glycosidase</keyword>
<gene>
    <name evidence="5" type="ORF">UFOPK2366_01012</name>
</gene>
<dbReference type="PANTHER" id="PTHR46066">
    <property type="entry name" value="CHITINASE DOMAIN-CONTAINING PROTEIN 1 FAMILY MEMBER"/>
    <property type="match status" value="1"/>
</dbReference>
<dbReference type="PANTHER" id="PTHR46066:SF2">
    <property type="entry name" value="CHITINASE DOMAIN-CONTAINING PROTEIN 1"/>
    <property type="match status" value="1"/>
</dbReference>
<evidence type="ECO:0000256" key="3">
    <source>
        <dbReference type="SAM" id="Phobius"/>
    </source>
</evidence>
<evidence type="ECO:0000259" key="4">
    <source>
        <dbReference type="PROSITE" id="PS51910"/>
    </source>
</evidence>
<organism evidence="5">
    <name type="scientific">freshwater metagenome</name>
    <dbReference type="NCBI Taxonomy" id="449393"/>
    <lineage>
        <taxon>unclassified sequences</taxon>
        <taxon>metagenomes</taxon>
        <taxon>ecological metagenomes</taxon>
    </lineage>
</organism>
<evidence type="ECO:0000256" key="1">
    <source>
        <dbReference type="ARBA" id="ARBA00022801"/>
    </source>
</evidence>
<dbReference type="Pfam" id="PF00704">
    <property type="entry name" value="Glyco_hydro_18"/>
    <property type="match status" value="1"/>
</dbReference>
<dbReference type="AlphaFoldDB" id="A0A6J6PH83"/>
<protein>
    <submittedName>
        <fullName evidence="5">Unannotated protein</fullName>
    </submittedName>
</protein>
<sequence length="396" mass="42782">MEGTQEAKSSTSRLVTFCVVAALMLTAVVVYGFTHTGRWKRSGPPITVSSWAPYWQADSALTSFNANAAVFGDVSMFGYFTDAAGSVKPYATMDPNAPLVLKRDARAAGVEFVASIIDATKPREMAAILADPATRAVHVDAVTRFAIASDVDGVDLDYENFAFNDGKATWAATRPNWIAFLTELSKSLHASNKTLTVSVPPVYDNKRTDDSGYWVYDFAAMGKIVDHIRVMAYDFSTSGPGPIAPLDWVTKVVAATRSMVPRERIILGVPVYGYDWVVNTVGVCPVDNKPRRKNLSTKSAGELAARKGIAPTWDVAKAERTFAYAETVTGLDAAGAPTSCTANRVVWYADAQAVHQRAWLAERQDLAGIALWSLGNDDASVWQGIAAARADLAQWP</sequence>
<feature type="domain" description="GH18" evidence="4">
    <location>
        <begin position="27"/>
        <end position="396"/>
    </location>
</feature>
<dbReference type="Gene3D" id="3.20.20.80">
    <property type="entry name" value="Glycosidases"/>
    <property type="match status" value="1"/>
</dbReference>
<dbReference type="SMART" id="SM00636">
    <property type="entry name" value="Glyco_18"/>
    <property type="match status" value="1"/>
</dbReference>
<evidence type="ECO:0000313" key="5">
    <source>
        <dbReference type="EMBL" id="CAB4696113.1"/>
    </source>
</evidence>
<dbReference type="PROSITE" id="PS51910">
    <property type="entry name" value="GH18_2"/>
    <property type="match status" value="1"/>
</dbReference>
<reference evidence="5" key="1">
    <citation type="submission" date="2020-05" db="EMBL/GenBank/DDBJ databases">
        <authorList>
            <person name="Chiriac C."/>
            <person name="Salcher M."/>
            <person name="Ghai R."/>
            <person name="Kavagutti S V."/>
        </authorList>
    </citation>
    <scope>NUCLEOTIDE SEQUENCE</scope>
</reference>
<keyword evidence="3" id="KW-0472">Membrane</keyword>
<feature type="transmembrane region" description="Helical" evidence="3">
    <location>
        <begin position="14"/>
        <end position="33"/>
    </location>
</feature>
<evidence type="ECO:0000256" key="2">
    <source>
        <dbReference type="ARBA" id="ARBA00023295"/>
    </source>
</evidence>
<keyword evidence="3" id="KW-0812">Transmembrane</keyword>
<proteinExistence type="predicted"/>
<dbReference type="PROSITE" id="PS01095">
    <property type="entry name" value="GH18_1"/>
    <property type="match status" value="1"/>
</dbReference>
<dbReference type="EMBL" id="CAEZXM010000175">
    <property type="protein sequence ID" value="CAB4696113.1"/>
    <property type="molecule type" value="Genomic_DNA"/>
</dbReference>